<dbReference type="Proteomes" id="UP001161691">
    <property type="component" value="Unassembled WGS sequence"/>
</dbReference>
<dbReference type="EMBL" id="JAGRPV010000001">
    <property type="protein sequence ID" value="MDI4648033.1"/>
    <property type="molecule type" value="Genomic_DNA"/>
</dbReference>
<dbReference type="SUPFAM" id="SSF55383">
    <property type="entry name" value="Copper amine oxidase, domain N"/>
    <property type="match status" value="1"/>
</dbReference>
<sequence length="347" mass="38451">MKKNPFILLFALTAMLFAIVPLPSAHADSPVTSTNFYVAYKDEPIVQKALQAGGMTAELAAYLADESSPLALRAAVINAIGWDTEPTHRAEAYAQQAYGKSLAAIKQSELRGDERFVIGYLLAMDDYLDTREAEQWLEDARRQLPDSFTAALIHAIVQAQEEMKDAGWPQVWKAVADVAFDPDLKMDMRPEAAKIIIDYMVLYSDKKVINPFAEESRLTLRIGDRDFKLNGETFEIDPGYGTAPALIDGSAYLPVRFLTEAVGGDIRWEASTHTVRVETAHVSMKLTIGEKTAVVNGEEKQLLGAPYLSNGRTMLPFRFLGEALGFDVSWDATTREIGLTLSSQWHK</sequence>
<evidence type="ECO:0000256" key="1">
    <source>
        <dbReference type="SAM" id="SignalP"/>
    </source>
</evidence>
<dbReference type="InterPro" id="IPR012854">
    <property type="entry name" value="Cu_amine_oxidase-like_N"/>
</dbReference>
<evidence type="ECO:0000313" key="3">
    <source>
        <dbReference type="EMBL" id="MDI4648033.1"/>
    </source>
</evidence>
<name>A0ABT6TMF9_9BACL</name>
<protein>
    <submittedName>
        <fullName evidence="3">Copper amine oxidase N-terminal domain-containing protein</fullName>
    </submittedName>
</protein>
<dbReference type="RefSeq" id="WP_282910771.1">
    <property type="nucleotide sequence ID" value="NZ_JAGRPV010000001.1"/>
</dbReference>
<gene>
    <name evidence="3" type="ORF">KB449_23985</name>
</gene>
<evidence type="ECO:0000259" key="2">
    <source>
        <dbReference type="Pfam" id="PF07833"/>
    </source>
</evidence>
<keyword evidence="1" id="KW-0732">Signal</keyword>
<dbReference type="InterPro" id="IPR036582">
    <property type="entry name" value="Mao_N_sf"/>
</dbReference>
<comment type="caution">
    <text evidence="3">The sequence shown here is derived from an EMBL/GenBank/DDBJ whole genome shotgun (WGS) entry which is preliminary data.</text>
</comment>
<reference evidence="3" key="1">
    <citation type="submission" date="2023-04" db="EMBL/GenBank/DDBJ databases">
        <title>Comparative genomic analysis of Cohnella hashimotonis sp. nov., isolated from the International Space Station.</title>
        <authorList>
            <person name="Venkateswaran K."/>
            <person name="Simpson A."/>
        </authorList>
    </citation>
    <scope>NUCLEOTIDE SEQUENCE</scope>
    <source>
        <strain evidence="3">F6_2S_P_1</strain>
    </source>
</reference>
<organism evidence="3 4">
    <name type="scientific">Cohnella hashimotonis</name>
    <dbReference type="NCBI Taxonomy" id="2826895"/>
    <lineage>
        <taxon>Bacteria</taxon>
        <taxon>Bacillati</taxon>
        <taxon>Bacillota</taxon>
        <taxon>Bacilli</taxon>
        <taxon>Bacillales</taxon>
        <taxon>Paenibacillaceae</taxon>
        <taxon>Cohnella</taxon>
    </lineage>
</organism>
<keyword evidence="4" id="KW-1185">Reference proteome</keyword>
<dbReference type="Pfam" id="PF07833">
    <property type="entry name" value="Cu_amine_oxidN1"/>
    <property type="match status" value="1"/>
</dbReference>
<accession>A0ABT6TMF9</accession>
<feature type="domain" description="Copper amine oxidase-like N-terminal" evidence="2">
    <location>
        <begin position="241"/>
        <end position="337"/>
    </location>
</feature>
<evidence type="ECO:0000313" key="4">
    <source>
        <dbReference type="Proteomes" id="UP001161691"/>
    </source>
</evidence>
<dbReference type="Gene3D" id="3.30.457.10">
    <property type="entry name" value="Copper amine oxidase-like, N-terminal domain"/>
    <property type="match status" value="2"/>
</dbReference>
<proteinExistence type="predicted"/>
<feature type="chain" id="PRO_5046783310" evidence="1">
    <location>
        <begin position="28"/>
        <end position="347"/>
    </location>
</feature>
<feature type="signal peptide" evidence="1">
    <location>
        <begin position="1"/>
        <end position="27"/>
    </location>
</feature>